<dbReference type="AlphaFoldDB" id="A0A4T0B6Z1"/>
<protein>
    <submittedName>
        <fullName evidence="1">Uncharacterized protein</fullName>
    </submittedName>
</protein>
<dbReference type="EMBL" id="QZBZ01000517">
    <property type="protein sequence ID" value="TIA28878.1"/>
    <property type="molecule type" value="Genomic_DNA"/>
</dbReference>
<accession>A0A4T0B6Z1</accession>
<evidence type="ECO:0000313" key="1">
    <source>
        <dbReference type="EMBL" id="TIA28878.1"/>
    </source>
</evidence>
<name>A0A4T0B6Z1_AURPU</name>
<sequence length="95" mass="10559">GQDIAPSEHLKLLGVTLNSKIKFYQHLKLQGSALPLGDYEEFGRNKATALIVAQAEAGIENTDSRLQRKVANHLVRSLTVLNTNPLFECLIRLFT</sequence>
<comment type="caution">
    <text evidence="1">The sequence shown here is derived from an EMBL/GenBank/DDBJ whole genome shotgun (WGS) entry which is preliminary data.</text>
</comment>
<gene>
    <name evidence="1" type="ORF">D6C78_10527</name>
</gene>
<evidence type="ECO:0000313" key="2">
    <source>
        <dbReference type="Proteomes" id="UP000308724"/>
    </source>
</evidence>
<organism evidence="1 2">
    <name type="scientific">Aureobasidium pullulans</name>
    <name type="common">Black yeast</name>
    <name type="synonym">Pullularia pullulans</name>
    <dbReference type="NCBI Taxonomy" id="5580"/>
    <lineage>
        <taxon>Eukaryota</taxon>
        <taxon>Fungi</taxon>
        <taxon>Dikarya</taxon>
        <taxon>Ascomycota</taxon>
        <taxon>Pezizomycotina</taxon>
        <taxon>Dothideomycetes</taxon>
        <taxon>Dothideomycetidae</taxon>
        <taxon>Dothideales</taxon>
        <taxon>Saccotheciaceae</taxon>
        <taxon>Aureobasidium</taxon>
    </lineage>
</organism>
<proteinExistence type="predicted"/>
<dbReference type="Proteomes" id="UP000308724">
    <property type="component" value="Unassembled WGS sequence"/>
</dbReference>
<reference evidence="1 2" key="1">
    <citation type="submission" date="2018-10" db="EMBL/GenBank/DDBJ databases">
        <title>Fifty Aureobasidium pullulans genomes reveal a recombining polyextremotolerant generalist.</title>
        <authorList>
            <person name="Gostincar C."/>
            <person name="Turk M."/>
            <person name="Zajc J."/>
            <person name="Gunde-Cimerman N."/>
        </authorList>
    </citation>
    <scope>NUCLEOTIDE SEQUENCE [LARGE SCALE GENOMIC DNA]</scope>
    <source>
        <strain evidence="1 2">EXF-1645</strain>
    </source>
</reference>
<feature type="non-terminal residue" evidence="1">
    <location>
        <position position="1"/>
    </location>
</feature>